<organism evidence="2 3">
    <name type="scientific">Methylobacterium organophilum</name>
    <dbReference type="NCBI Taxonomy" id="410"/>
    <lineage>
        <taxon>Bacteria</taxon>
        <taxon>Pseudomonadati</taxon>
        <taxon>Pseudomonadota</taxon>
        <taxon>Alphaproteobacteria</taxon>
        <taxon>Hyphomicrobiales</taxon>
        <taxon>Methylobacteriaceae</taxon>
        <taxon>Methylobacterium</taxon>
    </lineage>
</organism>
<evidence type="ECO:0000313" key="3">
    <source>
        <dbReference type="Proteomes" id="UP001055156"/>
    </source>
</evidence>
<feature type="region of interest" description="Disordered" evidence="1">
    <location>
        <begin position="87"/>
        <end position="123"/>
    </location>
</feature>
<name>A0ABQ4TC48_METOR</name>
<proteinExistence type="predicted"/>
<comment type="caution">
    <text evidence="2">The sequence shown here is derived from an EMBL/GenBank/DDBJ whole genome shotgun (WGS) entry which is preliminary data.</text>
</comment>
<reference evidence="2" key="1">
    <citation type="journal article" date="2021" name="Front. Microbiol.">
        <title>Comprehensive Comparative Genomics and Phenotyping of Methylobacterium Species.</title>
        <authorList>
            <person name="Alessa O."/>
            <person name="Ogura Y."/>
            <person name="Fujitani Y."/>
            <person name="Takami H."/>
            <person name="Hayashi T."/>
            <person name="Sahin N."/>
            <person name="Tani A."/>
        </authorList>
    </citation>
    <scope>NUCLEOTIDE SEQUENCE</scope>
    <source>
        <strain evidence="2">NBRC 15689</strain>
    </source>
</reference>
<dbReference type="EMBL" id="BPQV01000014">
    <property type="protein sequence ID" value="GJE29265.1"/>
    <property type="molecule type" value="Genomic_DNA"/>
</dbReference>
<reference evidence="2" key="2">
    <citation type="submission" date="2021-08" db="EMBL/GenBank/DDBJ databases">
        <authorList>
            <person name="Tani A."/>
            <person name="Ola A."/>
            <person name="Ogura Y."/>
            <person name="Katsura K."/>
            <person name="Hayashi T."/>
        </authorList>
    </citation>
    <scope>NUCLEOTIDE SEQUENCE</scope>
    <source>
        <strain evidence="2">NBRC 15689</strain>
    </source>
</reference>
<dbReference type="RefSeq" id="WP_238313577.1">
    <property type="nucleotide sequence ID" value="NZ_BPQV01000014.1"/>
</dbReference>
<gene>
    <name evidence="2" type="ORF">LKMONMHP_4144</name>
</gene>
<sequence length="123" mass="13300">MTARMTELPALLAKVVEHVRTANEKAEIAQGRILEMARLLDALAEENAQLRADLDAQEAAAAQAATEIRRVSEALEAERQMRALMETRARRAEQRCPDHGGHAGGTSPLSGPDSLRPPSSALH</sequence>
<evidence type="ECO:0000313" key="2">
    <source>
        <dbReference type="EMBL" id="GJE29265.1"/>
    </source>
</evidence>
<feature type="compositionally biased region" description="Basic and acidic residues" evidence="1">
    <location>
        <begin position="87"/>
        <end position="101"/>
    </location>
</feature>
<protein>
    <submittedName>
        <fullName evidence="2">Uncharacterized protein</fullName>
    </submittedName>
</protein>
<accession>A0ABQ4TC48</accession>
<dbReference type="Proteomes" id="UP001055156">
    <property type="component" value="Unassembled WGS sequence"/>
</dbReference>
<keyword evidence="3" id="KW-1185">Reference proteome</keyword>
<evidence type="ECO:0000256" key="1">
    <source>
        <dbReference type="SAM" id="MobiDB-lite"/>
    </source>
</evidence>